<dbReference type="PANTHER" id="PTHR35446:SF2">
    <property type="entry name" value="CARBOXYMUCONOLACTONE DECARBOXYLASE-LIKE DOMAIN-CONTAINING PROTEIN"/>
    <property type="match status" value="1"/>
</dbReference>
<dbReference type="STRING" id="395493.BegalDRAFT_0781"/>
<gene>
    <name evidence="1" type="ORF">BegalDRAFT_0781</name>
</gene>
<dbReference type="OrthoDB" id="9801997at2"/>
<evidence type="ECO:0000313" key="1">
    <source>
        <dbReference type="EMBL" id="EIJ41692.1"/>
    </source>
</evidence>
<dbReference type="PANTHER" id="PTHR35446">
    <property type="entry name" value="SI:CH211-175M2.5"/>
    <property type="match status" value="1"/>
</dbReference>
<dbReference type="InterPro" id="IPR029032">
    <property type="entry name" value="AhpD-like"/>
</dbReference>
<protein>
    <recommendedName>
        <fullName evidence="3">Carboxymuconolactone decarboxylase-like domain-containing protein</fullName>
    </recommendedName>
</protein>
<dbReference type="eggNOG" id="COG2128">
    <property type="taxonomic scope" value="Bacteria"/>
</dbReference>
<sequence>MPLVDIVLPENATDKTAAIYADIQSLLGRIPNALQMWSASPVMLEMVWAEISYFMRHPRLSPQLLATIRMLVSQENQCAYCIGFNAGLLISVFGLTPEQVTLTKKAPSQAPLEEKEKALLLFVLKSVKTPLQVKADDIQPLKALGWEEVDIFEAVTHGARNVSVDIIFNTFKLENDF</sequence>
<dbReference type="AlphaFoldDB" id="I3CDJ9"/>
<dbReference type="Gene3D" id="1.20.1290.10">
    <property type="entry name" value="AhpD-like"/>
    <property type="match status" value="1"/>
</dbReference>
<dbReference type="Proteomes" id="UP000005744">
    <property type="component" value="Unassembled WGS sequence"/>
</dbReference>
<keyword evidence="2" id="KW-1185">Reference proteome</keyword>
<dbReference type="RefSeq" id="WP_002683844.1">
    <property type="nucleotide sequence ID" value="NZ_JH600070.1"/>
</dbReference>
<dbReference type="HOGENOM" id="CLU_082760_4_3_6"/>
<dbReference type="SUPFAM" id="SSF69118">
    <property type="entry name" value="AhpD-like"/>
    <property type="match status" value="1"/>
</dbReference>
<organism evidence="1 2">
    <name type="scientific">Beggiatoa alba B18LD</name>
    <dbReference type="NCBI Taxonomy" id="395493"/>
    <lineage>
        <taxon>Bacteria</taxon>
        <taxon>Pseudomonadati</taxon>
        <taxon>Pseudomonadota</taxon>
        <taxon>Gammaproteobacteria</taxon>
        <taxon>Thiotrichales</taxon>
        <taxon>Thiotrichaceae</taxon>
        <taxon>Beggiatoa</taxon>
    </lineage>
</organism>
<reference evidence="1 2" key="1">
    <citation type="submission" date="2011-11" db="EMBL/GenBank/DDBJ databases">
        <title>Improved High-Quality Draft sequence of Beggiatoa alba B18lD.</title>
        <authorList>
            <consortium name="US DOE Joint Genome Institute"/>
            <person name="Lucas S."/>
            <person name="Han J."/>
            <person name="Lapidus A."/>
            <person name="Cheng J.-F."/>
            <person name="Goodwin L."/>
            <person name="Pitluck S."/>
            <person name="Peters L."/>
            <person name="Mikhailova N."/>
            <person name="Held B."/>
            <person name="Detter J.C."/>
            <person name="Han C."/>
            <person name="Tapia R."/>
            <person name="Land M."/>
            <person name="Hauser L."/>
            <person name="Kyrpides N."/>
            <person name="Ivanova N."/>
            <person name="Pagani I."/>
            <person name="Samuel K."/>
            <person name="Teske A."/>
            <person name="Mueller J."/>
            <person name="Woyke T."/>
        </authorList>
    </citation>
    <scope>NUCLEOTIDE SEQUENCE [LARGE SCALE GENOMIC DNA]</scope>
    <source>
        <strain evidence="1 2">B18LD</strain>
    </source>
</reference>
<evidence type="ECO:0000313" key="2">
    <source>
        <dbReference type="Proteomes" id="UP000005744"/>
    </source>
</evidence>
<dbReference type="EMBL" id="JH600070">
    <property type="protein sequence ID" value="EIJ41692.1"/>
    <property type="molecule type" value="Genomic_DNA"/>
</dbReference>
<accession>I3CDJ9</accession>
<proteinExistence type="predicted"/>
<evidence type="ECO:0008006" key="3">
    <source>
        <dbReference type="Google" id="ProtNLM"/>
    </source>
</evidence>
<name>I3CDJ9_9GAMM</name>